<dbReference type="Pfam" id="PF25425">
    <property type="entry name" value="YfjL_N"/>
    <property type="match status" value="1"/>
</dbReference>
<keyword evidence="2" id="KW-0812">Transmembrane</keyword>
<feature type="transmembrane region" description="Helical" evidence="2">
    <location>
        <begin position="96"/>
        <end position="114"/>
    </location>
</feature>
<keyword evidence="6" id="KW-1185">Reference proteome</keyword>
<dbReference type="RefSeq" id="WP_013659137.1">
    <property type="nucleotide sequence ID" value="NC_015275.1"/>
</dbReference>
<feature type="transmembrane region" description="Helical" evidence="2">
    <location>
        <begin position="193"/>
        <end position="211"/>
    </location>
</feature>
<dbReference type="InterPro" id="IPR057359">
    <property type="entry name" value="YfjL_N"/>
</dbReference>
<dbReference type="AlphaFoldDB" id="F2JMV1"/>
<gene>
    <name evidence="5" type="ordered locus">Clole_4194</name>
</gene>
<proteinExistence type="predicted"/>
<dbReference type="eggNOG" id="ENOG5032CZ7">
    <property type="taxonomic scope" value="Bacteria"/>
</dbReference>
<organism evidence="5 6">
    <name type="scientific">Cellulosilyticum lentocellum (strain ATCC 49066 / DSM 5427 / NCIMB 11756 / RHM5)</name>
    <name type="common">Clostridium lentocellum</name>
    <dbReference type="NCBI Taxonomy" id="642492"/>
    <lineage>
        <taxon>Bacteria</taxon>
        <taxon>Bacillati</taxon>
        <taxon>Bacillota</taxon>
        <taxon>Clostridia</taxon>
        <taxon>Lachnospirales</taxon>
        <taxon>Cellulosilyticaceae</taxon>
        <taxon>Cellulosilyticum</taxon>
    </lineage>
</organism>
<evidence type="ECO:0000259" key="4">
    <source>
        <dbReference type="Pfam" id="PF25425"/>
    </source>
</evidence>
<reference evidence="5 6" key="1">
    <citation type="journal article" date="2011" name="J. Bacteriol.">
        <title>Complete genome sequence of the cellulose-degrading bacterium Cellulosilyticum lentocellum.</title>
        <authorList>
            <consortium name="US DOE Joint Genome Institute"/>
            <person name="Miller D.A."/>
            <person name="Suen G."/>
            <person name="Bruce D."/>
            <person name="Copeland A."/>
            <person name="Cheng J.F."/>
            <person name="Detter C."/>
            <person name="Goodwin L.A."/>
            <person name="Han C.S."/>
            <person name="Hauser L.J."/>
            <person name="Land M.L."/>
            <person name="Lapidus A."/>
            <person name="Lucas S."/>
            <person name="Meincke L."/>
            <person name="Pitluck S."/>
            <person name="Tapia R."/>
            <person name="Teshima H."/>
            <person name="Woyke T."/>
            <person name="Fox B.G."/>
            <person name="Angert E.R."/>
            <person name="Currie C.R."/>
        </authorList>
    </citation>
    <scope>NUCLEOTIDE SEQUENCE [LARGE SCALE GENOMIC DNA]</scope>
    <source>
        <strain evidence="6">ATCC 49066 / DSM 5427 / NCIMB 11756 / RHM5</strain>
    </source>
</reference>
<dbReference type="EMBL" id="CP002582">
    <property type="protein sequence ID" value="ADZ85866.1"/>
    <property type="molecule type" value="Genomic_DNA"/>
</dbReference>
<dbReference type="Proteomes" id="UP000008467">
    <property type="component" value="Chromosome"/>
</dbReference>
<feature type="transmembrane region" description="Helical" evidence="2">
    <location>
        <begin position="72"/>
        <end position="90"/>
    </location>
</feature>
<sequence length="447" mass="50543">MKKIEDVEINCNVCLDLMPLVKDKVASDDSEMLVAKHIENCESCKALFSSEEIDREYKVDDRKVISNIKSKIISIGLIILIIGGLLGIYLSNSQGMFYNVLIMPCIGIAGCVLLRKKYYWVPVGIFTLSYLGIIIQSLLEDIEWLGRMPELFIMPLFLSIIYTILVGIGTAIGALFGYVFGKESKQTMPWIKRFIAGVLGISLMGIVLWGANDLLGNPISAAFATHKVEAYVAEKYPKLDLEVGKARYNFKFNNYMVNVSSKTSIDTHFTIEYRKGTIQYDGYESYVQGKFNTRDRLGETCAKEVISLLSRIPQLEDNTAMVDFVDPERLEKSERESLEKSIVLDMSFNKELTSNMFISIRTELTDTSAKNLEGILKESYVILKEEGYEFKSYGLFSETKEMLVMIDNVTPEDIVNGQLLKALEEAEQNENSEMPSGMSIVIRKREQ</sequence>
<dbReference type="Pfam" id="PF24911">
    <property type="entry name" value="YfjL_C"/>
    <property type="match status" value="1"/>
</dbReference>
<dbReference type="KEGG" id="cle:Clole_4194"/>
<evidence type="ECO:0000256" key="2">
    <source>
        <dbReference type="SAM" id="Phobius"/>
    </source>
</evidence>
<evidence type="ECO:0000313" key="5">
    <source>
        <dbReference type="EMBL" id="ADZ85866.1"/>
    </source>
</evidence>
<evidence type="ECO:0000313" key="6">
    <source>
        <dbReference type="Proteomes" id="UP000008467"/>
    </source>
</evidence>
<dbReference type="STRING" id="642492.Clole_4194"/>
<feature type="transmembrane region" description="Helical" evidence="2">
    <location>
        <begin position="119"/>
        <end position="139"/>
    </location>
</feature>
<evidence type="ECO:0000259" key="3">
    <source>
        <dbReference type="Pfam" id="PF24911"/>
    </source>
</evidence>
<name>F2JMV1_CELLD</name>
<evidence type="ECO:0000256" key="1">
    <source>
        <dbReference type="SAM" id="MobiDB-lite"/>
    </source>
</evidence>
<feature type="domain" description="YfjL-like C-terminal" evidence="3">
    <location>
        <begin position="301"/>
        <end position="426"/>
    </location>
</feature>
<accession>F2JMV1</accession>
<protein>
    <submittedName>
        <fullName evidence="5">Uncharacterized protein</fullName>
    </submittedName>
</protein>
<feature type="transmembrane region" description="Helical" evidence="2">
    <location>
        <begin position="151"/>
        <end position="181"/>
    </location>
</feature>
<feature type="domain" description="YfjL-like N-terminal" evidence="4">
    <location>
        <begin position="192"/>
        <end position="282"/>
    </location>
</feature>
<dbReference type="InterPro" id="IPR056905">
    <property type="entry name" value="YfjL_C"/>
</dbReference>
<keyword evidence="2" id="KW-1133">Transmembrane helix</keyword>
<dbReference type="HOGENOM" id="CLU_612072_0_0_9"/>
<keyword evidence="2" id="KW-0472">Membrane</keyword>
<feature type="region of interest" description="Disordered" evidence="1">
    <location>
        <begin position="428"/>
        <end position="447"/>
    </location>
</feature>